<dbReference type="InterPro" id="IPR033139">
    <property type="entry name" value="Caspase_cys_AS"/>
</dbReference>
<dbReference type="Proteomes" id="UP001054837">
    <property type="component" value="Unassembled WGS sequence"/>
</dbReference>
<dbReference type="Gene3D" id="3.40.50.1460">
    <property type="match status" value="1"/>
</dbReference>
<feature type="domain" description="Caspase family p10" evidence="3">
    <location>
        <begin position="378"/>
        <end position="462"/>
    </location>
</feature>
<evidence type="ECO:0000256" key="1">
    <source>
        <dbReference type="ARBA" id="ARBA00010134"/>
    </source>
</evidence>
<evidence type="ECO:0000313" key="6">
    <source>
        <dbReference type="Proteomes" id="UP001054837"/>
    </source>
</evidence>
<evidence type="ECO:0000256" key="2">
    <source>
        <dbReference type="RuleBase" id="RU003971"/>
    </source>
</evidence>
<dbReference type="InterPro" id="IPR015917">
    <property type="entry name" value="Pept_C14A"/>
</dbReference>
<dbReference type="InterPro" id="IPR029030">
    <property type="entry name" value="Caspase-like_dom_sf"/>
</dbReference>
<reference evidence="5 6" key="1">
    <citation type="submission" date="2021-06" db="EMBL/GenBank/DDBJ databases">
        <title>Caerostris darwini draft genome.</title>
        <authorList>
            <person name="Kono N."/>
            <person name="Arakawa K."/>
        </authorList>
    </citation>
    <scope>NUCLEOTIDE SEQUENCE [LARGE SCALE GENOMIC DNA]</scope>
</reference>
<dbReference type="PANTHER" id="PTHR10454">
    <property type="entry name" value="CASPASE"/>
    <property type="match status" value="1"/>
</dbReference>
<organism evidence="5 6">
    <name type="scientific">Caerostris darwini</name>
    <dbReference type="NCBI Taxonomy" id="1538125"/>
    <lineage>
        <taxon>Eukaryota</taxon>
        <taxon>Metazoa</taxon>
        <taxon>Ecdysozoa</taxon>
        <taxon>Arthropoda</taxon>
        <taxon>Chelicerata</taxon>
        <taxon>Arachnida</taxon>
        <taxon>Araneae</taxon>
        <taxon>Araneomorphae</taxon>
        <taxon>Entelegynae</taxon>
        <taxon>Araneoidea</taxon>
        <taxon>Araneidae</taxon>
        <taxon>Caerostris</taxon>
    </lineage>
</organism>
<dbReference type="PROSITE" id="PS01122">
    <property type="entry name" value="CASPASE_CYS"/>
    <property type="match status" value="1"/>
</dbReference>
<dbReference type="AlphaFoldDB" id="A0AAV4UCM1"/>
<dbReference type="PRINTS" id="PR00376">
    <property type="entry name" value="IL1BCENZYME"/>
</dbReference>
<evidence type="ECO:0000313" key="5">
    <source>
        <dbReference type="EMBL" id="GIY55471.1"/>
    </source>
</evidence>
<dbReference type="InterPro" id="IPR002398">
    <property type="entry name" value="Pept_C14"/>
</dbReference>
<protein>
    <submittedName>
        <fullName evidence="5">Caspase-3</fullName>
    </submittedName>
</protein>
<dbReference type="EMBL" id="BPLQ01011087">
    <property type="protein sequence ID" value="GIY55471.1"/>
    <property type="molecule type" value="Genomic_DNA"/>
</dbReference>
<dbReference type="PROSITE" id="PS50208">
    <property type="entry name" value="CASPASE_P20"/>
    <property type="match status" value="1"/>
</dbReference>
<keyword evidence="6" id="KW-1185">Reference proteome</keyword>
<comment type="caution">
    <text evidence="5">The sequence shown here is derived from an EMBL/GenBank/DDBJ whole genome shotgun (WGS) entry which is preliminary data.</text>
</comment>
<evidence type="ECO:0000259" key="3">
    <source>
        <dbReference type="PROSITE" id="PS50207"/>
    </source>
</evidence>
<feature type="non-terminal residue" evidence="5">
    <location>
        <position position="1"/>
    </location>
</feature>
<dbReference type="PROSITE" id="PS50207">
    <property type="entry name" value="CASPASE_P10"/>
    <property type="match status" value="1"/>
</dbReference>
<name>A0AAV4UCM1_9ARAC</name>
<dbReference type="InterPro" id="IPR011600">
    <property type="entry name" value="Pept_C14_caspase"/>
</dbReference>
<dbReference type="SMART" id="SM00115">
    <property type="entry name" value="CASc"/>
    <property type="match status" value="1"/>
</dbReference>
<dbReference type="SUPFAM" id="SSF52129">
    <property type="entry name" value="Caspase-like"/>
    <property type="match status" value="1"/>
</dbReference>
<evidence type="ECO:0000259" key="4">
    <source>
        <dbReference type="PROSITE" id="PS50208"/>
    </source>
</evidence>
<proteinExistence type="inferred from homology"/>
<dbReference type="GO" id="GO:0004197">
    <property type="term" value="F:cysteine-type endopeptidase activity"/>
    <property type="evidence" value="ECO:0007669"/>
    <property type="project" value="InterPro"/>
</dbReference>
<dbReference type="InterPro" id="IPR001309">
    <property type="entry name" value="Pept_C14_p20"/>
</dbReference>
<dbReference type="Pfam" id="PF00656">
    <property type="entry name" value="Peptidase_C14"/>
    <property type="match status" value="1"/>
</dbReference>
<gene>
    <name evidence="5" type="primary">Casp3</name>
    <name evidence="5" type="ORF">CDAR_538101</name>
</gene>
<dbReference type="PANTHER" id="PTHR10454:SF210">
    <property type="entry name" value="CASPASE-2"/>
    <property type="match status" value="1"/>
</dbReference>
<dbReference type="GO" id="GO:0006508">
    <property type="term" value="P:proteolysis"/>
    <property type="evidence" value="ECO:0007669"/>
    <property type="project" value="InterPro"/>
</dbReference>
<feature type="domain" description="Caspase family p20" evidence="4">
    <location>
        <begin position="223"/>
        <end position="346"/>
    </location>
</feature>
<dbReference type="InterPro" id="IPR002138">
    <property type="entry name" value="Pept_C14_p10"/>
</dbReference>
<accession>A0AAV4UCM1</accession>
<comment type="similarity">
    <text evidence="1 2">Belongs to the peptidase C14A family.</text>
</comment>
<sequence>FIFGSQHKGLYFNIDMATKLDAVPYIINETTNKPHDLDPILNKLSADDYRSIFFLLLDIIEQKDYLFLVWKEERYLKNKFLDVYYKFPFKKALLIEIFGTMQKYELLKVLGTCQHIFQKDKETFTQISPLWKSLYTICEQLTDGEVEYLKEKLFPDNSALNIRCAEELFCLAFVKDIFQENNWQAKLVELLKDFRPDYCKLITSFKGTKLNYYPLIRPNKAAPCGKAVIINHVKFHSSFLEERSGSNADAEALEKLWESYGFTTTTHTDLDDEQVFEVFKELSKENHSNYDAFIACYLSHGDEGIVYASNGKAIKLFDLLDIIANQCETLVGKPKLFFIQACQGQRIQTGFGGYALPIRLESETKEKVSRLAKNNALRSDVLMFSSTIEGYASFRQGGSSWFIGALVATIQEFGEDLTIASILTKVEKKVTEKEGAILDNSTKCKQTPVIYNTLRMELKLKKCF</sequence>